<organism evidence="1 2">
    <name type="scientific">Catenibacillus scindens</name>
    <dbReference type="NCBI Taxonomy" id="673271"/>
    <lineage>
        <taxon>Bacteria</taxon>
        <taxon>Bacillati</taxon>
        <taxon>Bacillota</taxon>
        <taxon>Clostridia</taxon>
        <taxon>Lachnospirales</taxon>
        <taxon>Lachnospiraceae</taxon>
        <taxon>Catenibacillus</taxon>
    </lineage>
</organism>
<gene>
    <name evidence="1" type="ORF">HNP82_000714</name>
</gene>
<evidence type="ECO:0000313" key="2">
    <source>
        <dbReference type="Proteomes" id="UP000543642"/>
    </source>
</evidence>
<protein>
    <submittedName>
        <fullName evidence="1">Uncharacterized protein</fullName>
    </submittedName>
</protein>
<reference evidence="1 2" key="1">
    <citation type="submission" date="2020-08" db="EMBL/GenBank/DDBJ databases">
        <title>Genomic Encyclopedia of Type Strains, Phase IV (KMG-IV): sequencing the most valuable type-strain genomes for metagenomic binning, comparative biology and taxonomic classification.</title>
        <authorList>
            <person name="Goeker M."/>
        </authorList>
    </citation>
    <scope>NUCLEOTIDE SEQUENCE [LARGE SCALE GENOMIC DNA]</scope>
    <source>
        <strain evidence="1 2">DSM 106146</strain>
    </source>
</reference>
<keyword evidence="2" id="KW-1185">Reference proteome</keyword>
<name>A0A7W8H840_9FIRM</name>
<accession>A0A7W8H840</accession>
<dbReference type="Proteomes" id="UP000543642">
    <property type="component" value="Unassembled WGS sequence"/>
</dbReference>
<evidence type="ECO:0000313" key="1">
    <source>
        <dbReference type="EMBL" id="MBB5263616.1"/>
    </source>
</evidence>
<dbReference type="EMBL" id="JACHFW010000002">
    <property type="protein sequence ID" value="MBB5263616.1"/>
    <property type="molecule type" value="Genomic_DNA"/>
</dbReference>
<dbReference type="AlphaFoldDB" id="A0A7W8H840"/>
<proteinExistence type="predicted"/>
<comment type="caution">
    <text evidence="1">The sequence shown here is derived from an EMBL/GenBank/DDBJ whole genome shotgun (WGS) entry which is preliminary data.</text>
</comment>
<sequence>MQAALAQSSMTLWRAKRRKGAIFRRKMCGFEVFLGLREYEVRRNPCLMPICRATHNKMKPADFLKDVRRLLPIVKHSTASGQGVRIVNAAKALWLTAHGNKINKENCENERFCDHYGK</sequence>